<dbReference type="CDD" id="cd00830">
    <property type="entry name" value="KAS_III"/>
    <property type="match status" value="1"/>
</dbReference>
<dbReference type="Proteomes" id="UP001183615">
    <property type="component" value="Unassembled WGS sequence"/>
</dbReference>
<dbReference type="SUPFAM" id="SSF53901">
    <property type="entry name" value="Thiolase-like"/>
    <property type="match status" value="1"/>
</dbReference>
<dbReference type="EMBL" id="JAVREV010000027">
    <property type="protein sequence ID" value="MDT0447159.1"/>
    <property type="molecule type" value="Genomic_DNA"/>
</dbReference>
<gene>
    <name evidence="6" type="ORF">RM779_31875</name>
</gene>
<organism evidence="6 7">
    <name type="scientific">Streptomyces johnsoniae</name>
    <dbReference type="NCBI Taxonomy" id="3075532"/>
    <lineage>
        <taxon>Bacteria</taxon>
        <taxon>Bacillati</taxon>
        <taxon>Actinomycetota</taxon>
        <taxon>Actinomycetes</taxon>
        <taxon>Kitasatosporales</taxon>
        <taxon>Streptomycetaceae</taxon>
        <taxon>Streptomyces</taxon>
    </lineage>
</organism>
<keyword evidence="1" id="KW-0963">Cytoplasm</keyword>
<comment type="caution">
    <text evidence="6">The sequence shown here is derived from an EMBL/GenBank/DDBJ whole genome shotgun (WGS) entry which is preliminary data.</text>
</comment>
<evidence type="ECO:0000256" key="3">
    <source>
        <dbReference type="ARBA" id="ARBA00023315"/>
    </source>
</evidence>
<dbReference type="Pfam" id="PF08541">
    <property type="entry name" value="ACP_syn_III_C"/>
    <property type="match status" value="1"/>
</dbReference>
<dbReference type="Gene3D" id="3.40.47.10">
    <property type="match status" value="1"/>
</dbReference>
<evidence type="ECO:0000259" key="5">
    <source>
        <dbReference type="Pfam" id="PF08545"/>
    </source>
</evidence>
<evidence type="ECO:0000313" key="7">
    <source>
        <dbReference type="Proteomes" id="UP001183615"/>
    </source>
</evidence>
<feature type="domain" description="Beta-ketoacyl-[acyl-carrier-protein] synthase III N-terminal" evidence="5">
    <location>
        <begin position="115"/>
        <end position="189"/>
    </location>
</feature>
<dbReference type="RefSeq" id="WP_311621281.1">
    <property type="nucleotide sequence ID" value="NZ_JAVREV010000027.1"/>
</dbReference>
<keyword evidence="2" id="KW-0808">Transferase</keyword>
<feature type="domain" description="Beta-ketoacyl-[acyl-carrier-protein] synthase III C-terminal" evidence="4">
    <location>
        <begin position="244"/>
        <end position="332"/>
    </location>
</feature>
<dbReference type="InterPro" id="IPR016039">
    <property type="entry name" value="Thiolase-like"/>
</dbReference>
<dbReference type="InterPro" id="IPR013747">
    <property type="entry name" value="ACP_syn_III_C"/>
</dbReference>
<evidence type="ECO:0000256" key="2">
    <source>
        <dbReference type="ARBA" id="ARBA00022679"/>
    </source>
</evidence>
<evidence type="ECO:0000256" key="1">
    <source>
        <dbReference type="ARBA" id="ARBA00022490"/>
    </source>
</evidence>
<dbReference type="PANTHER" id="PTHR34069:SF2">
    <property type="entry name" value="BETA-KETOACYL-[ACYL-CARRIER-PROTEIN] SYNTHASE III"/>
    <property type="match status" value="1"/>
</dbReference>
<dbReference type="NCBIfam" id="NF006829">
    <property type="entry name" value="PRK09352.1"/>
    <property type="match status" value="1"/>
</dbReference>
<reference evidence="7" key="1">
    <citation type="submission" date="2023-07" db="EMBL/GenBank/DDBJ databases">
        <title>30 novel species of actinomycetes from the DSMZ collection.</title>
        <authorList>
            <person name="Nouioui I."/>
        </authorList>
    </citation>
    <scope>NUCLEOTIDE SEQUENCE [LARGE SCALE GENOMIC DNA]</scope>
    <source>
        <strain evidence="7">DSM 41886</strain>
    </source>
</reference>
<dbReference type="PANTHER" id="PTHR34069">
    <property type="entry name" value="3-OXOACYL-[ACYL-CARRIER-PROTEIN] SYNTHASE 3"/>
    <property type="match status" value="1"/>
</dbReference>
<proteinExistence type="predicted"/>
<evidence type="ECO:0000259" key="4">
    <source>
        <dbReference type="Pfam" id="PF08541"/>
    </source>
</evidence>
<dbReference type="Pfam" id="PF08545">
    <property type="entry name" value="ACP_syn_III"/>
    <property type="match status" value="1"/>
</dbReference>
<accession>A0ABU2SDW2</accession>
<dbReference type="InterPro" id="IPR013751">
    <property type="entry name" value="ACP_syn_III_N"/>
</dbReference>
<sequence length="334" mass="34879">MITYGAAHRVAGVLGTGSYVPSRVITNKDVGELVGTTEEAIHRKTAIRERRWAKSEEATSDLALAAARAAMDQAGVRASQLGLVLVATSTPDSPQPPTACVVADELGAPDGTTAFDINSVCSGFAFALTVADRMLADADTDHALVIGADVYSRILSPDDRRTTVLFGDGAGAVVLGRGGRQQLVATRLASFSGARDLVGVPAGGSRIPPTEETAREGLHYFTMNGRGVRDFVEAEVVPGIRAFLADQGVRPEEIAHFVPHQGNGRMLADMAAQLGIPLEKTATTVTDYGNTGAASVPVTWDRLNRSGAVARDDLILLAAFGGGMSMGLALLRAR</sequence>
<protein>
    <submittedName>
        <fullName evidence="6">Ketoacyl-ACP synthase III</fullName>
    </submittedName>
</protein>
<keyword evidence="7" id="KW-1185">Reference proteome</keyword>
<name>A0ABU2SDW2_9ACTN</name>
<evidence type="ECO:0000313" key="6">
    <source>
        <dbReference type="EMBL" id="MDT0447159.1"/>
    </source>
</evidence>
<keyword evidence="3" id="KW-0012">Acyltransferase</keyword>